<dbReference type="Gramene" id="PRQ51486">
    <property type="protein sequence ID" value="PRQ51486"/>
    <property type="gene ID" value="RchiOBHm_Chr2g0144991"/>
</dbReference>
<dbReference type="AlphaFoldDB" id="A0A2P6RYI5"/>
<proteinExistence type="inferred from homology"/>
<gene>
    <name evidence="2" type="ORF">RchiOBHm_Chr2g0144991</name>
</gene>
<comment type="similarity">
    <text evidence="1">Belongs to the REF/SRPP family.</text>
</comment>
<keyword evidence="2" id="KW-0251">Elongation factor</keyword>
<sequence length="89" mass="10342">MAVIYIMMFVLNLYEYAKKNLGHLRSIVWTVEFAMINIVAPIYQRFEGVPDDFLGLLNMKCLYGWGREKEYGCYSIRICGCEEVLSMLG</sequence>
<dbReference type="GO" id="GO:0003746">
    <property type="term" value="F:translation elongation factor activity"/>
    <property type="evidence" value="ECO:0007669"/>
    <property type="project" value="UniProtKB-KW"/>
</dbReference>
<reference evidence="2 3" key="1">
    <citation type="journal article" date="2018" name="Nat. Genet.">
        <title>The Rosa genome provides new insights in the design of modern roses.</title>
        <authorList>
            <person name="Bendahmane M."/>
        </authorList>
    </citation>
    <scope>NUCLEOTIDE SEQUENCE [LARGE SCALE GENOMIC DNA]</scope>
    <source>
        <strain evidence="3">cv. Old Blush</strain>
    </source>
</reference>
<organism evidence="2 3">
    <name type="scientific">Rosa chinensis</name>
    <name type="common">China rose</name>
    <dbReference type="NCBI Taxonomy" id="74649"/>
    <lineage>
        <taxon>Eukaryota</taxon>
        <taxon>Viridiplantae</taxon>
        <taxon>Streptophyta</taxon>
        <taxon>Embryophyta</taxon>
        <taxon>Tracheophyta</taxon>
        <taxon>Spermatophyta</taxon>
        <taxon>Magnoliopsida</taxon>
        <taxon>eudicotyledons</taxon>
        <taxon>Gunneridae</taxon>
        <taxon>Pentapetalae</taxon>
        <taxon>rosids</taxon>
        <taxon>fabids</taxon>
        <taxon>Rosales</taxon>
        <taxon>Rosaceae</taxon>
        <taxon>Rosoideae</taxon>
        <taxon>Rosoideae incertae sedis</taxon>
        <taxon>Rosa</taxon>
    </lineage>
</organism>
<dbReference type="PANTHER" id="PTHR33732">
    <property type="entry name" value="REF/SRPP-LIKE PROTEIN OS05G0151300/LOC_OS05G05940"/>
    <property type="match status" value="1"/>
</dbReference>
<name>A0A2P6RYI5_ROSCH</name>
<keyword evidence="2" id="KW-0648">Protein biosynthesis</keyword>
<dbReference type="EMBL" id="PDCK01000040">
    <property type="protein sequence ID" value="PRQ51486.1"/>
    <property type="molecule type" value="Genomic_DNA"/>
</dbReference>
<accession>A0A2P6RYI5</accession>
<dbReference type="Pfam" id="PF05755">
    <property type="entry name" value="REF"/>
    <property type="match status" value="1"/>
</dbReference>
<dbReference type="Proteomes" id="UP000238479">
    <property type="component" value="Chromosome 2"/>
</dbReference>
<dbReference type="InterPro" id="IPR008802">
    <property type="entry name" value="REF"/>
</dbReference>
<evidence type="ECO:0000313" key="2">
    <source>
        <dbReference type="EMBL" id="PRQ51486.1"/>
    </source>
</evidence>
<dbReference type="PANTHER" id="PTHR33732:SF2">
    <property type="entry name" value="REF_SRPP-LIKE PROTEIN"/>
    <property type="match status" value="1"/>
</dbReference>
<evidence type="ECO:0000256" key="1">
    <source>
        <dbReference type="ARBA" id="ARBA00009737"/>
    </source>
</evidence>
<keyword evidence="3" id="KW-1185">Reference proteome</keyword>
<protein>
    <submittedName>
        <fullName evidence="2">Putative rubber elongation factor</fullName>
    </submittedName>
</protein>
<evidence type="ECO:0000313" key="3">
    <source>
        <dbReference type="Proteomes" id="UP000238479"/>
    </source>
</evidence>
<comment type="caution">
    <text evidence="2">The sequence shown here is derived from an EMBL/GenBank/DDBJ whole genome shotgun (WGS) entry which is preliminary data.</text>
</comment>